<reference evidence="1 2" key="1">
    <citation type="submission" date="2020-04" db="EMBL/GenBank/DDBJ databases">
        <authorList>
            <person name="Liu S."/>
        </authorList>
    </citation>
    <scope>NUCLEOTIDE SEQUENCE [LARGE SCALE GENOMIC DNA]</scope>
    <source>
        <strain evidence="1 2">CGMCC 1.15091</strain>
    </source>
</reference>
<comment type="caution">
    <text evidence="1">The sequence shown here is derived from an EMBL/GenBank/DDBJ whole genome shotgun (WGS) entry which is preliminary data.</text>
</comment>
<proteinExistence type="predicted"/>
<gene>
    <name evidence="1" type="ORF">HER39_11650</name>
</gene>
<dbReference type="EMBL" id="JAAZSR010000188">
    <property type="protein sequence ID" value="NKX51206.1"/>
    <property type="molecule type" value="Genomic_DNA"/>
</dbReference>
<accession>A0ABX1JS99</accession>
<evidence type="ECO:0000313" key="2">
    <source>
        <dbReference type="Proteomes" id="UP000523795"/>
    </source>
</evidence>
<protein>
    <submittedName>
        <fullName evidence="1">Uncharacterized protein</fullName>
    </submittedName>
</protein>
<evidence type="ECO:0000313" key="1">
    <source>
        <dbReference type="EMBL" id="NKX51206.1"/>
    </source>
</evidence>
<keyword evidence="2" id="KW-1185">Reference proteome</keyword>
<sequence>MHLEPQLGLVQVAAADGLHLYWHHYVDRIAKALNGKTGQAIWSPHVHLLAVPDGTRGRTVFNLAKLDQVQPCRS</sequence>
<organism evidence="1 2">
    <name type="scientific">Arthrobacter deserti</name>
    <dbReference type="NCBI Taxonomy" id="1742687"/>
    <lineage>
        <taxon>Bacteria</taxon>
        <taxon>Bacillati</taxon>
        <taxon>Actinomycetota</taxon>
        <taxon>Actinomycetes</taxon>
        <taxon>Micrococcales</taxon>
        <taxon>Micrococcaceae</taxon>
        <taxon>Arthrobacter</taxon>
    </lineage>
</organism>
<name>A0ABX1JS99_9MICC</name>
<dbReference type="Proteomes" id="UP000523795">
    <property type="component" value="Unassembled WGS sequence"/>
</dbReference>